<evidence type="ECO:0000313" key="2">
    <source>
        <dbReference type="EMBL" id="RCS42113.1"/>
    </source>
</evidence>
<name>A0A368KNY8_9BACT</name>
<dbReference type="InterPro" id="IPR027828">
    <property type="entry name" value="DUF4465"/>
</dbReference>
<dbReference type="Proteomes" id="UP000253562">
    <property type="component" value="Unassembled WGS sequence"/>
</dbReference>
<organism evidence="2 3">
    <name type="scientific">Bremerella cremea</name>
    <dbReference type="NCBI Taxonomy" id="1031537"/>
    <lineage>
        <taxon>Bacteria</taxon>
        <taxon>Pseudomonadati</taxon>
        <taxon>Planctomycetota</taxon>
        <taxon>Planctomycetia</taxon>
        <taxon>Pirellulales</taxon>
        <taxon>Pirellulaceae</taxon>
        <taxon>Bremerella</taxon>
    </lineage>
</organism>
<dbReference type="Gene3D" id="2.60.120.1350">
    <property type="entry name" value="Protein of unknown function DUF4465"/>
    <property type="match status" value="1"/>
</dbReference>
<dbReference type="RefSeq" id="WP_114371346.1">
    <property type="nucleotide sequence ID" value="NZ_QPEX01000044.1"/>
</dbReference>
<evidence type="ECO:0000313" key="3">
    <source>
        <dbReference type="Proteomes" id="UP000253562"/>
    </source>
</evidence>
<reference evidence="2 3" key="1">
    <citation type="submission" date="2018-07" db="EMBL/GenBank/DDBJ databases">
        <title>Comparative genomes isolates from brazilian mangrove.</title>
        <authorList>
            <person name="De Araujo J.E."/>
            <person name="Taketani R.G."/>
            <person name="Silva M.C.P."/>
            <person name="Lourenco M.V."/>
            <person name="Oliveira V.M."/>
            <person name="Andreote F.D."/>
        </authorList>
    </citation>
    <scope>NUCLEOTIDE SEQUENCE [LARGE SCALE GENOMIC DNA]</scope>
    <source>
        <strain evidence="2 3">HEX PRIS-MGV</strain>
    </source>
</reference>
<evidence type="ECO:0000256" key="1">
    <source>
        <dbReference type="SAM" id="SignalP"/>
    </source>
</evidence>
<dbReference type="OrthoDB" id="8562952at2"/>
<gene>
    <name evidence="2" type="ORF">DTL42_19990</name>
</gene>
<accession>A0A368KNY8</accession>
<dbReference type="AlphaFoldDB" id="A0A368KNY8"/>
<keyword evidence="1" id="KW-0732">Signal</keyword>
<feature type="chain" id="PRO_5016867799" evidence="1">
    <location>
        <begin position="20"/>
        <end position="304"/>
    </location>
</feature>
<feature type="signal peptide" evidence="1">
    <location>
        <begin position="1"/>
        <end position="19"/>
    </location>
</feature>
<dbReference type="Pfam" id="PF14717">
    <property type="entry name" value="DUF4465"/>
    <property type="match status" value="1"/>
</dbReference>
<proteinExistence type="predicted"/>
<sequence>MRIVAILLLALLSFQHAQAGMVIDFESLPVNSGGYYNGDTSAGAPLRDNYTHLGSAPGSYGGTEHSQVWAAGGVEFSNTYNSDYDSWGGWSWSNVADSTTPGYSNQYASFAGGGSDGAGGSVAGGTYAVGFGSGYINLPSNMSAKSMDITNATYTGLSMQDGDFFSKKFGGDSGNDPDFLRVIFSGFDDLNGTGNLLGSLVVSLADFTFADNSQDFILSDWANIDLTSLGGARSISFSFESSDVGPYGVNTPLYFAIDNFTVEDFSVTPVPEPSMLVLLGSFAAATATLRGFRRKKLARTDEAV</sequence>
<comment type="caution">
    <text evidence="2">The sequence shown here is derived from an EMBL/GenBank/DDBJ whole genome shotgun (WGS) entry which is preliminary data.</text>
</comment>
<dbReference type="EMBL" id="QPEX01000044">
    <property type="protein sequence ID" value="RCS42113.1"/>
    <property type="molecule type" value="Genomic_DNA"/>
</dbReference>
<protein>
    <submittedName>
        <fullName evidence="2">DUF4465 domain-containing protein</fullName>
    </submittedName>
</protein>